<comment type="similarity">
    <text evidence="1">Belongs to the thioredoxin family. DsbA subfamily.</text>
</comment>
<reference evidence="7 8" key="1">
    <citation type="submission" date="2019-06" db="EMBL/GenBank/DDBJ databases">
        <title>Rhizobium sp. CL12 isolated from roots of soybean.</title>
        <authorList>
            <person name="Wang C."/>
        </authorList>
    </citation>
    <scope>NUCLEOTIDE SEQUENCE [LARGE SCALE GENOMIC DNA]</scope>
    <source>
        <strain evidence="7 8">CL12</strain>
    </source>
</reference>
<evidence type="ECO:0000256" key="4">
    <source>
        <dbReference type="ARBA" id="ARBA00023157"/>
    </source>
</evidence>
<keyword evidence="3" id="KW-0560">Oxidoreductase</keyword>
<evidence type="ECO:0000313" key="7">
    <source>
        <dbReference type="EMBL" id="TPP04973.1"/>
    </source>
</evidence>
<evidence type="ECO:0000256" key="1">
    <source>
        <dbReference type="ARBA" id="ARBA00005791"/>
    </source>
</evidence>
<evidence type="ECO:0000256" key="3">
    <source>
        <dbReference type="ARBA" id="ARBA00023002"/>
    </source>
</evidence>
<dbReference type="SUPFAM" id="SSF52833">
    <property type="entry name" value="Thioredoxin-like"/>
    <property type="match status" value="1"/>
</dbReference>
<evidence type="ECO:0000259" key="6">
    <source>
        <dbReference type="Pfam" id="PF13462"/>
    </source>
</evidence>
<keyword evidence="8" id="KW-1185">Reference proteome</keyword>
<gene>
    <name evidence="7" type="ORF">FJQ55_21335</name>
</gene>
<name>A0A504UIS9_9HYPH</name>
<organism evidence="7 8">
    <name type="scientific">Rhizobium glycinendophyticum</name>
    <dbReference type="NCBI Taxonomy" id="2589807"/>
    <lineage>
        <taxon>Bacteria</taxon>
        <taxon>Pseudomonadati</taxon>
        <taxon>Pseudomonadota</taxon>
        <taxon>Alphaproteobacteria</taxon>
        <taxon>Hyphomicrobiales</taxon>
        <taxon>Rhizobiaceae</taxon>
        <taxon>Rhizobium/Agrobacterium group</taxon>
        <taxon>Rhizobium</taxon>
    </lineage>
</organism>
<accession>A0A504UIS9</accession>
<evidence type="ECO:0000256" key="2">
    <source>
        <dbReference type="ARBA" id="ARBA00022729"/>
    </source>
</evidence>
<evidence type="ECO:0000256" key="5">
    <source>
        <dbReference type="ARBA" id="ARBA00023284"/>
    </source>
</evidence>
<keyword evidence="5" id="KW-0676">Redox-active center</keyword>
<dbReference type="EMBL" id="VFYP01000006">
    <property type="protein sequence ID" value="TPP04973.1"/>
    <property type="molecule type" value="Genomic_DNA"/>
</dbReference>
<evidence type="ECO:0000313" key="8">
    <source>
        <dbReference type="Proteomes" id="UP000316429"/>
    </source>
</evidence>
<dbReference type="Pfam" id="PF13462">
    <property type="entry name" value="Thioredoxin_4"/>
    <property type="match status" value="1"/>
</dbReference>
<dbReference type="Proteomes" id="UP000316429">
    <property type="component" value="Unassembled WGS sequence"/>
</dbReference>
<dbReference type="GO" id="GO:0016491">
    <property type="term" value="F:oxidoreductase activity"/>
    <property type="evidence" value="ECO:0007669"/>
    <property type="project" value="UniProtKB-KW"/>
</dbReference>
<proteinExistence type="inferred from homology"/>
<dbReference type="Gene3D" id="3.40.30.10">
    <property type="entry name" value="Glutaredoxin"/>
    <property type="match status" value="1"/>
</dbReference>
<keyword evidence="4" id="KW-1015">Disulfide bond</keyword>
<dbReference type="AlphaFoldDB" id="A0A504UIS9"/>
<comment type="caution">
    <text evidence="7">The sequence shown here is derived from an EMBL/GenBank/DDBJ whole genome shotgun (WGS) entry which is preliminary data.</text>
</comment>
<dbReference type="InterPro" id="IPR012336">
    <property type="entry name" value="Thioredoxin-like_fold"/>
</dbReference>
<dbReference type="PANTHER" id="PTHR13887">
    <property type="entry name" value="GLUTATHIONE S-TRANSFERASE KAPPA"/>
    <property type="match status" value="1"/>
</dbReference>
<keyword evidence="2" id="KW-0732">Signal</keyword>
<protein>
    <recommendedName>
        <fullName evidence="6">Thioredoxin-like fold domain-containing protein</fullName>
    </recommendedName>
</protein>
<dbReference type="InterPro" id="IPR036249">
    <property type="entry name" value="Thioredoxin-like_sf"/>
</dbReference>
<sequence length="228" mass="24938">MIETLRHCSCRSVFSRNRTGEDMTFRMMAVIVGIALGCVTSAKAEPVQDLMNPAVFQDSFVGEKTAPVTLVVYSSPTCSHCIDFHERDLPKLHDTYVASGKLKIAYRPFVRNSVDAVIFMLANARGRDKFDETVSSFMTKFDEIAGAANAEDALREIAASMGIDRAGFDRAVADQAYLDKLNAATTEANKKFGVAGTPSFFVNGHQVRIEMSFNEVAKAVMKATASLE</sequence>
<feature type="domain" description="Thioredoxin-like fold" evidence="6">
    <location>
        <begin position="58"/>
        <end position="220"/>
    </location>
</feature>
<dbReference type="PANTHER" id="PTHR13887:SF14">
    <property type="entry name" value="DISULFIDE BOND FORMATION PROTEIN D"/>
    <property type="match status" value="1"/>
</dbReference>